<sequence>MNTPHATRSWSLRRQLLTGILLPVTACIALNIWWDYQSSLEVLHTAYDRSLLASAKTISEQLTVDGYDDQAHIQATVPYSALEAFEADTQTRMYYRVSNLDGSLISGFNDLPTWSGKIPAQPPFAALVDFYDSTFRDQPVRIAVLLQPVASATGRGMAVIQVAETLQLRRNPAWRLLKETIWQHGVLLLLIVGTVLVVVQRVTRPVREVGNAIGQRQSNDLRPVYIESVPRELQPLIDGMNRVMERLRLLLTHQKRFVRDASHQLRTPLAVLKVQVQSARRGDLPADEALKEIEATVDRATNLANQMLSLAKVEQLRQQEAPATAWDAIVREVSLDLAPLIAEKMLDFELQADAPVWVHAHEWMLRELVRNLLHNAIRHAPSGSALWVALRLTNHNRQACLHIIDQGPGLSEELIQRLYQPFSAGDSRNGSGLGLAICLEIVQALGGSLELRNREQAGAVEGLVAMTTLPIAGTT</sequence>
<dbReference type="PROSITE" id="PS50885">
    <property type="entry name" value="HAMP"/>
    <property type="match status" value="1"/>
</dbReference>
<evidence type="ECO:0000313" key="15">
    <source>
        <dbReference type="Proteomes" id="UP000634919"/>
    </source>
</evidence>
<keyword evidence="8 11" id="KW-1133">Transmembrane helix</keyword>
<dbReference type="Pfam" id="PF08521">
    <property type="entry name" value="2CSK_N"/>
    <property type="match status" value="1"/>
</dbReference>
<evidence type="ECO:0000256" key="1">
    <source>
        <dbReference type="ARBA" id="ARBA00000085"/>
    </source>
</evidence>
<dbReference type="InterPro" id="IPR050428">
    <property type="entry name" value="TCS_sensor_his_kinase"/>
</dbReference>
<evidence type="ECO:0000256" key="11">
    <source>
        <dbReference type="SAM" id="Phobius"/>
    </source>
</evidence>
<dbReference type="PRINTS" id="PR00344">
    <property type="entry name" value="BCTRLSENSOR"/>
</dbReference>
<evidence type="ECO:0000256" key="10">
    <source>
        <dbReference type="ARBA" id="ARBA00023136"/>
    </source>
</evidence>
<dbReference type="SMART" id="SM00387">
    <property type="entry name" value="HATPase_c"/>
    <property type="match status" value="1"/>
</dbReference>
<comment type="catalytic activity">
    <reaction evidence="1">
        <text>ATP + protein L-histidine = ADP + protein N-phospho-L-histidine.</text>
        <dbReference type="EC" id="2.7.13.3"/>
    </reaction>
</comment>
<evidence type="ECO:0000256" key="8">
    <source>
        <dbReference type="ARBA" id="ARBA00022989"/>
    </source>
</evidence>
<dbReference type="Proteomes" id="UP000634919">
    <property type="component" value="Unassembled WGS sequence"/>
</dbReference>
<dbReference type="EC" id="2.7.13.3" evidence="3"/>
<evidence type="ECO:0000259" key="13">
    <source>
        <dbReference type="PROSITE" id="PS50885"/>
    </source>
</evidence>
<dbReference type="SUPFAM" id="SSF55874">
    <property type="entry name" value="ATPase domain of HSP90 chaperone/DNA topoisomerase II/histidine kinase"/>
    <property type="match status" value="1"/>
</dbReference>
<dbReference type="InterPro" id="IPR003660">
    <property type="entry name" value="HAMP_dom"/>
</dbReference>
<evidence type="ECO:0000256" key="3">
    <source>
        <dbReference type="ARBA" id="ARBA00012438"/>
    </source>
</evidence>
<gene>
    <name evidence="14" type="ORF">H9646_00620</name>
</gene>
<dbReference type="PANTHER" id="PTHR45436">
    <property type="entry name" value="SENSOR HISTIDINE KINASE YKOH"/>
    <property type="match status" value="1"/>
</dbReference>
<dbReference type="InterPro" id="IPR003594">
    <property type="entry name" value="HATPase_dom"/>
</dbReference>
<reference evidence="14 15" key="1">
    <citation type="submission" date="2020-08" db="EMBL/GenBank/DDBJ databases">
        <title>A Genomic Blueprint of the Chicken Gut Microbiome.</title>
        <authorList>
            <person name="Gilroy R."/>
            <person name="Ravi A."/>
            <person name="Getino M."/>
            <person name="Pursley I."/>
            <person name="Horton D.L."/>
            <person name="Alikhan N.-F."/>
            <person name="Baker D."/>
            <person name="Gharbi K."/>
            <person name="Hall N."/>
            <person name="Watson M."/>
            <person name="Adriaenssens E.M."/>
            <person name="Foster-Nyarko E."/>
            <person name="Jarju S."/>
            <person name="Secka A."/>
            <person name="Antonio M."/>
            <person name="Oren A."/>
            <person name="Chaudhuri R."/>
            <person name="La Ragione R.M."/>
            <person name="Hildebrand F."/>
            <person name="Pallen M.J."/>
        </authorList>
    </citation>
    <scope>NUCLEOTIDE SEQUENCE [LARGE SCALE GENOMIC DNA]</scope>
    <source>
        <strain evidence="14 15">Sa2CVA6</strain>
    </source>
</reference>
<feature type="domain" description="HAMP" evidence="13">
    <location>
        <begin position="200"/>
        <end position="252"/>
    </location>
</feature>
<comment type="caution">
    <text evidence="14">The sequence shown here is derived from an EMBL/GenBank/DDBJ whole genome shotgun (WGS) entry which is preliminary data.</text>
</comment>
<dbReference type="SUPFAM" id="SSF47384">
    <property type="entry name" value="Homodimeric domain of signal transducing histidine kinase"/>
    <property type="match status" value="1"/>
</dbReference>
<dbReference type="Pfam" id="PF02518">
    <property type="entry name" value="HATPase_c"/>
    <property type="match status" value="1"/>
</dbReference>
<dbReference type="InterPro" id="IPR013727">
    <property type="entry name" value="2CSK_N"/>
</dbReference>
<dbReference type="GO" id="GO:0016301">
    <property type="term" value="F:kinase activity"/>
    <property type="evidence" value="ECO:0007669"/>
    <property type="project" value="UniProtKB-KW"/>
</dbReference>
<dbReference type="Gene3D" id="3.30.565.10">
    <property type="entry name" value="Histidine kinase-like ATPase, C-terminal domain"/>
    <property type="match status" value="1"/>
</dbReference>
<dbReference type="InterPro" id="IPR005467">
    <property type="entry name" value="His_kinase_dom"/>
</dbReference>
<accession>A0ABR8S657</accession>
<comment type="subcellular location">
    <subcellularLocation>
        <location evidence="2">Membrane</location>
    </subcellularLocation>
</comment>
<evidence type="ECO:0000256" key="2">
    <source>
        <dbReference type="ARBA" id="ARBA00004370"/>
    </source>
</evidence>
<dbReference type="EMBL" id="JACSQK010000001">
    <property type="protein sequence ID" value="MBD7958973.1"/>
    <property type="molecule type" value="Genomic_DNA"/>
</dbReference>
<evidence type="ECO:0000256" key="7">
    <source>
        <dbReference type="ARBA" id="ARBA00022777"/>
    </source>
</evidence>
<dbReference type="SMART" id="SM00388">
    <property type="entry name" value="HisKA"/>
    <property type="match status" value="1"/>
</dbReference>
<dbReference type="RefSeq" id="WP_191721397.1">
    <property type="nucleotide sequence ID" value="NZ_JACSQK010000001.1"/>
</dbReference>
<dbReference type="InterPro" id="IPR036097">
    <property type="entry name" value="HisK_dim/P_sf"/>
</dbReference>
<keyword evidence="5" id="KW-0808">Transferase</keyword>
<dbReference type="InterPro" id="IPR036890">
    <property type="entry name" value="HATPase_C_sf"/>
</dbReference>
<evidence type="ECO:0000256" key="4">
    <source>
        <dbReference type="ARBA" id="ARBA00022553"/>
    </source>
</evidence>
<evidence type="ECO:0000256" key="9">
    <source>
        <dbReference type="ARBA" id="ARBA00023012"/>
    </source>
</evidence>
<protein>
    <recommendedName>
        <fullName evidence="3">histidine kinase</fullName>
        <ecNumber evidence="3">2.7.13.3</ecNumber>
    </recommendedName>
</protein>
<feature type="transmembrane region" description="Helical" evidence="11">
    <location>
        <begin position="181"/>
        <end position="199"/>
    </location>
</feature>
<dbReference type="CDD" id="cd00082">
    <property type="entry name" value="HisKA"/>
    <property type="match status" value="1"/>
</dbReference>
<keyword evidence="10 11" id="KW-0472">Membrane</keyword>
<keyword evidence="15" id="KW-1185">Reference proteome</keyword>
<dbReference type="PANTHER" id="PTHR45436:SF1">
    <property type="entry name" value="SENSOR PROTEIN QSEC"/>
    <property type="match status" value="1"/>
</dbReference>
<keyword evidence="6 11" id="KW-0812">Transmembrane</keyword>
<feature type="domain" description="Histidine kinase" evidence="12">
    <location>
        <begin position="260"/>
        <end position="473"/>
    </location>
</feature>
<keyword evidence="9" id="KW-0902">Two-component regulatory system</keyword>
<evidence type="ECO:0000256" key="6">
    <source>
        <dbReference type="ARBA" id="ARBA00022692"/>
    </source>
</evidence>
<keyword evidence="7 14" id="KW-0418">Kinase</keyword>
<dbReference type="PROSITE" id="PS50109">
    <property type="entry name" value="HIS_KIN"/>
    <property type="match status" value="1"/>
</dbReference>
<evidence type="ECO:0000313" key="14">
    <source>
        <dbReference type="EMBL" id="MBD7958973.1"/>
    </source>
</evidence>
<evidence type="ECO:0000259" key="12">
    <source>
        <dbReference type="PROSITE" id="PS50109"/>
    </source>
</evidence>
<dbReference type="Gene3D" id="1.10.287.130">
    <property type="match status" value="1"/>
</dbReference>
<dbReference type="Pfam" id="PF00512">
    <property type="entry name" value="HisKA"/>
    <property type="match status" value="1"/>
</dbReference>
<feature type="transmembrane region" description="Helical" evidence="11">
    <location>
        <begin position="16"/>
        <end position="34"/>
    </location>
</feature>
<organism evidence="14 15">
    <name type="scientific">Comamonas avium</name>
    <dbReference type="NCBI Taxonomy" id="2762231"/>
    <lineage>
        <taxon>Bacteria</taxon>
        <taxon>Pseudomonadati</taxon>
        <taxon>Pseudomonadota</taxon>
        <taxon>Betaproteobacteria</taxon>
        <taxon>Burkholderiales</taxon>
        <taxon>Comamonadaceae</taxon>
        <taxon>Comamonas</taxon>
    </lineage>
</organism>
<evidence type="ECO:0000256" key="5">
    <source>
        <dbReference type="ARBA" id="ARBA00022679"/>
    </source>
</evidence>
<keyword evidence="4" id="KW-0597">Phosphoprotein</keyword>
<dbReference type="InterPro" id="IPR003661">
    <property type="entry name" value="HisK_dim/P_dom"/>
</dbReference>
<dbReference type="InterPro" id="IPR004358">
    <property type="entry name" value="Sig_transdc_His_kin-like_C"/>
</dbReference>
<name>A0ABR8S657_9BURK</name>
<proteinExistence type="predicted"/>